<dbReference type="Gene3D" id="2.30.250.10">
    <property type="entry name" value="Aminopeptidase i, Domain 2"/>
    <property type="match status" value="1"/>
</dbReference>
<sequence>MQKSMVSKKEDKSAGQELEEKLLMKPKVLGETDNGLLGEAMEYGEEYKEFLKHKTEREILDYSLPIAKENGYTEFVLGTKYKAGDKVFFNNRDKNLILMTFGKRPVIEGVRISVAHVDSPRLDFKPNPLFESTDMAYFKTHYYGGIKKYQWTAIPLSLHGVVTLADGKTVKVRVGEDPEDPQFCITDLLPHLARDQVSKPGNKMIDAEQMNILIGSWPFKDDKVSQKVKLNIMNILFEKYGITETDFLSAELCACPAFQPRDLGFDRSMVAAYGQDDKVCAFAQFKAELDTKEPEFTTMMVFADKEETGSDGPTGMRSVFWKDFLEDVASAWNYPIRHVLRSSMCLSCDVNAAVDPAWSEAFEMNNCSFLGRGPVVSKYTGSGGKYSTNDASAEVMGYLRGILDEAKVQWQVGELGKTDVGGGGTIAVDISVHNLDTVDMGVPVLSMHAPLEVTSKADDYMLYKAVLAYFNYKKPKTI</sequence>
<dbReference type="PRINTS" id="PR00932">
    <property type="entry name" value="AMINO1PTASE"/>
</dbReference>
<evidence type="ECO:0000256" key="8">
    <source>
        <dbReference type="ARBA" id="ARBA00023049"/>
    </source>
</evidence>
<protein>
    <submittedName>
        <fullName evidence="9">Aminopeptidase</fullName>
    </submittedName>
</protein>
<reference evidence="9 10" key="1">
    <citation type="submission" date="2016-10" db="EMBL/GenBank/DDBJ databases">
        <title>Complete genome of the TMA-utilizing, human hosted archaeon Methanomethylophilus alvus Gen. nov, sp. nov., strain Mx-05, derived from a pure culture.</title>
        <authorList>
            <person name="Brugere J.-F."/>
            <person name="Ben Hania W."/>
            <person name="Chaudhary P.P."/>
            <person name="Gaci N."/>
            <person name="Borrel G."/>
            <person name="Cao Van Tuat L."/>
            <person name="Fardeau M.-L."/>
            <person name="Harris H.M.B."/>
            <person name="O'Toole P.W."/>
            <person name="Ollivier B."/>
        </authorList>
    </citation>
    <scope>NUCLEOTIDE SEQUENCE [LARGE SCALE GENOMIC DNA]</scope>
    <source>
        <strain evidence="9 10">Mx-05</strain>
    </source>
</reference>
<accession>A0A3G3IHQ3</accession>
<dbReference type="InterPro" id="IPR023358">
    <property type="entry name" value="Peptidase_M18_dom2"/>
</dbReference>
<evidence type="ECO:0000256" key="7">
    <source>
        <dbReference type="ARBA" id="ARBA00022833"/>
    </source>
</evidence>
<keyword evidence="6" id="KW-0378">Hydrolase</keyword>
<keyword evidence="3 9" id="KW-0031">Aminopeptidase</keyword>
<dbReference type="GO" id="GO:0008237">
    <property type="term" value="F:metallopeptidase activity"/>
    <property type="evidence" value="ECO:0007669"/>
    <property type="project" value="UniProtKB-KW"/>
</dbReference>
<dbReference type="GO" id="GO:0006508">
    <property type="term" value="P:proteolysis"/>
    <property type="evidence" value="ECO:0007669"/>
    <property type="project" value="UniProtKB-KW"/>
</dbReference>
<dbReference type="NCBIfam" id="NF002600">
    <property type="entry name" value="PRK02256.1"/>
    <property type="match status" value="1"/>
</dbReference>
<evidence type="ECO:0000313" key="10">
    <source>
        <dbReference type="Proteomes" id="UP000273278"/>
    </source>
</evidence>
<dbReference type="SUPFAM" id="SSF101821">
    <property type="entry name" value="Aminopeptidase/glucanase lid domain"/>
    <property type="match status" value="1"/>
</dbReference>
<comment type="similarity">
    <text evidence="2">Belongs to the peptidase M18 family.</text>
</comment>
<evidence type="ECO:0000313" key="9">
    <source>
        <dbReference type="EMBL" id="AYQ55269.1"/>
    </source>
</evidence>
<dbReference type="GO" id="GO:0004177">
    <property type="term" value="F:aminopeptidase activity"/>
    <property type="evidence" value="ECO:0007669"/>
    <property type="project" value="UniProtKB-KW"/>
</dbReference>
<dbReference type="PANTHER" id="PTHR28570:SF2">
    <property type="entry name" value="M18 FAMILY AMINOPEPTIDASE 1-RELATED"/>
    <property type="match status" value="1"/>
</dbReference>
<name>A0A3G3IHQ3_9ARCH</name>
<dbReference type="Pfam" id="PF02127">
    <property type="entry name" value="Peptidase_M18"/>
    <property type="match status" value="1"/>
</dbReference>
<organism evidence="9 10">
    <name type="scientific">Methanomethylophilus alvi</name>
    <dbReference type="NCBI Taxonomy" id="1291540"/>
    <lineage>
        <taxon>Archaea</taxon>
        <taxon>Methanobacteriati</taxon>
        <taxon>Thermoplasmatota</taxon>
        <taxon>Thermoplasmata</taxon>
        <taxon>Methanomassiliicoccales</taxon>
        <taxon>Methanomethylophilaceae</taxon>
        <taxon>Methanomethylophilus</taxon>
    </lineage>
</organism>
<keyword evidence="8" id="KW-0482">Metalloprotease</keyword>
<evidence type="ECO:0000256" key="4">
    <source>
        <dbReference type="ARBA" id="ARBA00022670"/>
    </source>
</evidence>
<evidence type="ECO:0000256" key="1">
    <source>
        <dbReference type="ARBA" id="ARBA00001947"/>
    </source>
</evidence>
<dbReference type="Gene3D" id="3.40.630.10">
    <property type="entry name" value="Zn peptidases"/>
    <property type="match status" value="1"/>
</dbReference>
<evidence type="ECO:0000256" key="3">
    <source>
        <dbReference type="ARBA" id="ARBA00022438"/>
    </source>
</evidence>
<gene>
    <name evidence="9" type="ORF">BKD89_05585</name>
</gene>
<proteinExistence type="inferred from homology"/>
<dbReference type="GO" id="GO:0005737">
    <property type="term" value="C:cytoplasm"/>
    <property type="evidence" value="ECO:0007669"/>
    <property type="project" value="UniProtKB-ARBA"/>
</dbReference>
<dbReference type="GO" id="GO:0008270">
    <property type="term" value="F:zinc ion binding"/>
    <property type="evidence" value="ECO:0007669"/>
    <property type="project" value="InterPro"/>
</dbReference>
<evidence type="ECO:0000256" key="5">
    <source>
        <dbReference type="ARBA" id="ARBA00022723"/>
    </source>
</evidence>
<evidence type="ECO:0000256" key="2">
    <source>
        <dbReference type="ARBA" id="ARBA00008290"/>
    </source>
</evidence>
<dbReference type="EMBL" id="CP017686">
    <property type="protein sequence ID" value="AYQ55269.1"/>
    <property type="molecule type" value="Genomic_DNA"/>
</dbReference>
<comment type="cofactor">
    <cofactor evidence="1">
        <name>Zn(2+)</name>
        <dbReference type="ChEBI" id="CHEBI:29105"/>
    </cofactor>
</comment>
<keyword evidence="7" id="KW-0862">Zinc</keyword>
<dbReference type="InterPro" id="IPR001948">
    <property type="entry name" value="Peptidase_M18"/>
</dbReference>
<keyword evidence="4" id="KW-0645">Protease</keyword>
<dbReference type="SUPFAM" id="SSF53187">
    <property type="entry name" value="Zn-dependent exopeptidases"/>
    <property type="match status" value="1"/>
</dbReference>
<keyword evidence="5" id="KW-0479">Metal-binding</keyword>
<dbReference type="PANTHER" id="PTHR28570">
    <property type="entry name" value="ASPARTYL AMINOPEPTIDASE"/>
    <property type="match status" value="1"/>
</dbReference>
<dbReference type="Proteomes" id="UP000273278">
    <property type="component" value="Chromosome"/>
</dbReference>
<evidence type="ECO:0000256" key="6">
    <source>
        <dbReference type="ARBA" id="ARBA00022801"/>
    </source>
</evidence>
<dbReference type="AlphaFoldDB" id="A0A3G3IHQ3"/>